<protein>
    <submittedName>
        <fullName evidence="2">Uncharacterized protein</fullName>
    </submittedName>
</protein>
<proteinExistence type="predicted"/>
<evidence type="ECO:0000256" key="1">
    <source>
        <dbReference type="SAM" id="Phobius"/>
    </source>
</evidence>
<gene>
    <name evidence="2" type="ORF">BW730_05610</name>
</gene>
<sequence length="95" mass="9734">MGVLLVGLLMLGAAAWAYAVAPEGATIRLPTRGASNGRFGVGALFIYPGLVMLLGLVAILAPQKGDRRGGLAWLVIGTAILAVFEVVFIVDALNG</sequence>
<keyword evidence="1" id="KW-0812">Transmembrane</keyword>
<keyword evidence="1" id="KW-0472">Membrane</keyword>
<dbReference type="KEGG" id="tes:BW730_05610"/>
<name>A0A1Q2CLU2_9ACTN</name>
<evidence type="ECO:0000313" key="3">
    <source>
        <dbReference type="Proteomes" id="UP000188145"/>
    </source>
</evidence>
<dbReference type="AlphaFoldDB" id="A0A1Q2CLU2"/>
<feature type="transmembrane region" description="Helical" evidence="1">
    <location>
        <begin position="39"/>
        <end position="59"/>
    </location>
</feature>
<reference evidence="3" key="1">
    <citation type="submission" date="2017-02" db="EMBL/GenBank/DDBJ databases">
        <title>Tessaracoccus aquaemaris sp. nov., isolated from the intestine of a Korean rockfish, Sebastes schlegelii, in a marine aquaculture pond.</title>
        <authorList>
            <person name="Tak E.J."/>
            <person name="Bae J.-W."/>
        </authorList>
    </citation>
    <scope>NUCLEOTIDE SEQUENCE [LARGE SCALE GENOMIC DNA]</scope>
    <source>
        <strain evidence="3">NSG39</strain>
    </source>
</reference>
<feature type="transmembrane region" description="Helical" evidence="1">
    <location>
        <begin position="71"/>
        <end position="90"/>
    </location>
</feature>
<accession>A0A1Q2CLU2</accession>
<keyword evidence="3" id="KW-1185">Reference proteome</keyword>
<dbReference type="Proteomes" id="UP000188145">
    <property type="component" value="Chromosome"/>
</dbReference>
<organism evidence="2 3">
    <name type="scientific">Tessaracoccus aquimaris</name>
    <dbReference type="NCBI Taxonomy" id="1332264"/>
    <lineage>
        <taxon>Bacteria</taxon>
        <taxon>Bacillati</taxon>
        <taxon>Actinomycetota</taxon>
        <taxon>Actinomycetes</taxon>
        <taxon>Propionibacteriales</taxon>
        <taxon>Propionibacteriaceae</taxon>
        <taxon>Tessaracoccus</taxon>
    </lineage>
</organism>
<dbReference type="EMBL" id="CP019606">
    <property type="protein sequence ID" value="AQP47071.1"/>
    <property type="molecule type" value="Genomic_DNA"/>
</dbReference>
<evidence type="ECO:0000313" key="2">
    <source>
        <dbReference type="EMBL" id="AQP47071.1"/>
    </source>
</evidence>
<keyword evidence="1" id="KW-1133">Transmembrane helix</keyword>